<sequence length="82" mass="9825">MKRKNNEKRNRKERNKRDRNRRNRKEAGRKSRKVNKEGMGEGKAARKLSRTQEHDHDDYSRNGLCRLRVLSVSYPDTSVLEE</sequence>
<name>A0A5B7HHS1_PORTR</name>
<evidence type="ECO:0000256" key="1">
    <source>
        <dbReference type="SAM" id="MobiDB-lite"/>
    </source>
</evidence>
<reference evidence="2 3" key="1">
    <citation type="submission" date="2019-05" db="EMBL/GenBank/DDBJ databases">
        <title>Another draft genome of Portunus trituberculatus and its Hox gene families provides insights of decapod evolution.</title>
        <authorList>
            <person name="Jeong J.-H."/>
            <person name="Song I."/>
            <person name="Kim S."/>
            <person name="Choi T."/>
            <person name="Kim D."/>
            <person name="Ryu S."/>
            <person name="Kim W."/>
        </authorList>
    </citation>
    <scope>NUCLEOTIDE SEQUENCE [LARGE SCALE GENOMIC DNA]</scope>
    <source>
        <tissue evidence="2">Muscle</tissue>
    </source>
</reference>
<accession>A0A5B7HHS1</accession>
<feature type="compositionally biased region" description="Basic and acidic residues" evidence="1">
    <location>
        <begin position="25"/>
        <end position="60"/>
    </location>
</feature>
<dbReference type="AlphaFoldDB" id="A0A5B7HHS1"/>
<protein>
    <submittedName>
        <fullName evidence="2">Uncharacterized protein</fullName>
    </submittedName>
</protein>
<feature type="region of interest" description="Disordered" evidence="1">
    <location>
        <begin position="1"/>
        <end position="65"/>
    </location>
</feature>
<dbReference type="EMBL" id="VSRR010029855">
    <property type="protein sequence ID" value="MPC69703.1"/>
    <property type="molecule type" value="Genomic_DNA"/>
</dbReference>
<evidence type="ECO:0000313" key="2">
    <source>
        <dbReference type="EMBL" id="MPC69703.1"/>
    </source>
</evidence>
<gene>
    <name evidence="2" type="ORF">E2C01_063934</name>
</gene>
<evidence type="ECO:0000313" key="3">
    <source>
        <dbReference type="Proteomes" id="UP000324222"/>
    </source>
</evidence>
<comment type="caution">
    <text evidence="2">The sequence shown here is derived from an EMBL/GenBank/DDBJ whole genome shotgun (WGS) entry which is preliminary data.</text>
</comment>
<keyword evidence="3" id="KW-1185">Reference proteome</keyword>
<organism evidence="2 3">
    <name type="scientific">Portunus trituberculatus</name>
    <name type="common">Swimming crab</name>
    <name type="synonym">Neptunus trituberculatus</name>
    <dbReference type="NCBI Taxonomy" id="210409"/>
    <lineage>
        <taxon>Eukaryota</taxon>
        <taxon>Metazoa</taxon>
        <taxon>Ecdysozoa</taxon>
        <taxon>Arthropoda</taxon>
        <taxon>Crustacea</taxon>
        <taxon>Multicrustacea</taxon>
        <taxon>Malacostraca</taxon>
        <taxon>Eumalacostraca</taxon>
        <taxon>Eucarida</taxon>
        <taxon>Decapoda</taxon>
        <taxon>Pleocyemata</taxon>
        <taxon>Brachyura</taxon>
        <taxon>Eubrachyura</taxon>
        <taxon>Portunoidea</taxon>
        <taxon>Portunidae</taxon>
        <taxon>Portuninae</taxon>
        <taxon>Portunus</taxon>
    </lineage>
</organism>
<dbReference type="Proteomes" id="UP000324222">
    <property type="component" value="Unassembled WGS sequence"/>
</dbReference>
<feature type="compositionally biased region" description="Basic residues" evidence="1">
    <location>
        <begin position="1"/>
        <end position="24"/>
    </location>
</feature>
<proteinExistence type="predicted"/>